<feature type="transmembrane region" description="Helical" evidence="1">
    <location>
        <begin position="56"/>
        <end position="78"/>
    </location>
</feature>
<geneLocation type="plasmid" evidence="3">
    <name>pfdu301d</name>
</geneLocation>
<feature type="transmembrane region" description="Helical" evidence="1">
    <location>
        <begin position="16"/>
        <end position="36"/>
    </location>
</feature>
<evidence type="ECO:0000313" key="2">
    <source>
        <dbReference type="EMBL" id="QJX81381.1"/>
    </source>
</evidence>
<gene>
    <name evidence="2" type="ORF">FDZ14_35350</name>
</gene>
<organism evidence="2 3">
    <name type="scientific">Priestia megaterium</name>
    <name type="common">Bacillus megaterium</name>
    <dbReference type="NCBI Taxonomy" id="1404"/>
    <lineage>
        <taxon>Bacteria</taxon>
        <taxon>Bacillati</taxon>
        <taxon>Bacillota</taxon>
        <taxon>Bacilli</taxon>
        <taxon>Bacillales</taxon>
        <taxon>Bacillaceae</taxon>
        <taxon>Priestia</taxon>
    </lineage>
</organism>
<dbReference type="EMBL" id="CP045276">
    <property type="protein sequence ID" value="QJX81381.1"/>
    <property type="molecule type" value="Genomic_DNA"/>
</dbReference>
<keyword evidence="1" id="KW-0472">Membrane</keyword>
<feature type="transmembrane region" description="Helical" evidence="1">
    <location>
        <begin position="280"/>
        <end position="308"/>
    </location>
</feature>
<reference evidence="2 3" key="1">
    <citation type="submission" date="2019-10" db="EMBL/GenBank/DDBJ databases">
        <title>Complete genome sequences for adaption low water activity.</title>
        <authorList>
            <person name="Zhao L."/>
            <person name="Zhong J."/>
        </authorList>
    </citation>
    <scope>NUCLEOTIDE SEQUENCE [LARGE SCALE GENOMIC DNA]</scope>
    <source>
        <strain evidence="2 3">FDU301</strain>
        <plasmid evidence="3">pfdu301d</plasmid>
    </source>
</reference>
<dbReference type="AlphaFoldDB" id="A0A6M6E343"/>
<sequence length="328" mass="39045">MGNFLELLKTLKNPKYVLLTLIFVIIGNVITFFINLEKAISLHKIKVTSFYKIMDIIASNWLYLLYIIILAIVFINILRYSHKKSRPREEEFYNEDVHYKVEIVNFVGGNIKISRSSTGYELQIYIQNISNEDILNVDGFLSITANKVRIKKIPFEVSILKPGYSESIYQSVNEFELFEFDMCDMYINEIKTENITKKEIYNIGPIRINTFYKILNMKRFIDYKLFGIRTRYNLVWLKNKSRVAFGYIRWLYKRKVYVLGKGIRKHNLFHEVCSFIKRSIIFMCIYTIVLIIFCVTLFAVIKTLLMFWELLPFLWEFTKDINSIISKI</sequence>
<proteinExistence type="predicted"/>
<keyword evidence="1" id="KW-1133">Transmembrane helix</keyword>
<dbReference type="RefSeq" id="WP_171779347.1">
    <property type="nucleotide sequence ID" value="NZ_CP045276.1"/>
</dbReference>
<keyword evidence="1" id="KW-0812">Transmembrane</keyword>
<protein>
    <submittedName>
        <fullName evidence="2">Uncharacterized protein</fullName>
    </submittedName>
</protein>
<evidence type="ECO:0000256" key="1">
    <source>
        <dbReference type="SAM" id="Phobius"/>
    </source>
</evidence>
<keyword evidence="2" id="KW-0614">Plasmid</keyword>
<evidence type="ECO:0000313" key="3">
    <source>
        <dbReference type="Proteomes" id="UP000501076"/>
    </source>
</evidence>
<name>A0A6M6E343_PRIMG</name>
<dbReference type="Proteomes" id="UP000501076">
    <property type="component" value="Plasmid pFDU301D"/>
</dbReference>
<accession>A0A6M6E343</accession>